<sequence length="46" mass="5219">MVYSIQRDEGAQALENHLNVIDSKKSLRIEYLAKQLKSCDAKLKGL</sequence>
<evidence type="ECO:0000313" key="2">
    <source>
        <dbReference type="Proteomes" id="UP000406184"/>
    </source>
</evidence>
<proteinExistence type="predicted"/>
<protein>
    <submittedName>
        <fullName evidence="1">Uncharacterized protein</fullName>
    </submittedName>
</protein>
<accession>A0A564S9H6</accession>
<gene>
    <name evidence="1" type="ORF">FPPS064S07_02102</name>
</gene>
<dbReference type="AlphaFoldDB" id="A0A564S9H6"/>
<dbReference type="EMBL" id="CABHMY010000044">
    <property type="protein sequence ID" value="VUW93998.1"/>
    <property type="molecule type" value="Genomic_DNA"/>
</dbReference>
<dbReference type="Proteomes" id="UP000406184">
    <property type="component" value="Unassembled WGS sequence"/>
</dbReference>
<organism evidence="1 2">
    <name type="scientific">Faecalibacterium prausnitzii</name>
    <dbReference type="NCBI Taxonomy" id="853"/>
    <lineage>
        <taxon>Bacteria</taxon>
        <taxon>Bacillati</taxon>
        <taxon>Bacillota</taxon>
        <taxon>Clostridia</taxon>
        <taxon>Eubacteriales</taxon>
        <taxon>Oscillospiraceae</taxon>
        <taxon>Faecalibacterium</taxon>
    </lineage>
</organism>
<reference evidence="1 2" key="1">
    <citation type="submission" date="2019-07" db="EMBL/GenBank/DDBJ databases">
        <authorList>
            <person name="Hibberd C M."/>
            <person name="Gehrig L. J."/>
            <person name="Chang H.-W."/>
            <person name="Venkatesh S."/>
        </authorList>
    </citation>
    <scope>NUCLEOTIDE SEQUENCE [LARGE SCALE GENOMIC DNA]</scope>
    <source>
        <strain evidence="1">Faecalibacterium_prausnitzii_JG_BgPS064</strain>
    </source>
</reference>
<evidence type="ECO:0000313" key="1">
    <source>
        <dbReference type="EMBL" id="VUW93998.1"/>
    </source>
</evidence>
<name>A0A564S9H6_9FIRM</name>
<keyword evidence="2" id="KW-1185">Reference proteome</keyword>